<dbReference type="InterPro" id="IPR010982">
    <property type="entry name" value="Lambda_DNA-bd_dom_sf"/>
</dbReference>
<dbReference type="Gene3D" id="1.10.10.2910">
    <property type="match status" value="1"/>
</dbReference>
<dbReference type="AlphaFoldDB" id="W7IYB3"/>
<reference evidence="3 4" key="1">
    <citation type="journal article" date="2014" name="Genome Announc.">
        <title>Draft Genome Sequence of the Antitrypanosomally Active Sponge-Associated Bacterium Actinokineospora sp. Strain EG49.</title>
        <authorList>
            <person name="Harjes J."/>
            <person name="Ryu T."/>
            <person name="Abdelmohsen U.R."/>
            <person name="Moitinho-Silva L."/>
            <person name="Horn H."/>
            <person name="Ravasi T."/>
            <person name="Hentschel U."/>
        </authorList>
    </citation>
    <scope>NUCLEOTIDE SEQUENCE [LARGE SCALE GENOMIC DNA]</scope>
    <source>
        <strain evidence="3 4">EG49</strain>
    </source>
</reference>
<organism evidence="3 4">
    <name type="scientific">Actinokineospora spheciospongiae</name>
    <dbReference type="NCBI Taxonomy" id="909613"/>
    <lineage>
        <taxon>Bacteria</taxon>
        <taxon>Bacillati</taxon>
        <taxon>Actinomycetota</taxon>
        <taxon>Actinomycetes</taxon>
        <taxon>Pseudonocardiales</taxon>
        <taxon>Pseudonocardiaceae</taxon>
        <taxon>Actinokineospora</taxon>
    </lineage>
</organism>
<comment type="similarity">
    <text evidence="1">Belongs to the short-chain fatty acyl-CoA assimilation regulator (ScfR) family.</text>
</comment>
<dbReference type="Gene3D" id="1.10.260.40">
    <property type="entry name" value="lambda repressor-like DNA-binding domains"/>
    <property type="match status" value="1"/>
</dbReference>
<dbReference type="PATRIC" id="fig|909613.9.peg.3216"/>
<evidence type="ECO:0000259" key="2">
    <source>
        <dbReference type="PROSITE" id="PS50943"/>
    </source>
</evidence>
<sequence length="351" mass="37509">MEWSFLGERVREARLAAGLSQDRLARLVGLERSKVAKIESGDRRVDALELGRLATALGVPMSHFLEARPPAISRRAPLTADTDTAGARDAYRLDARLTAWLRDVRQVVELGDFRPAAAITSPVPVTDAAGARRAAGWLRTHLGLGDEPIPSLMSICARAGQLVLVTDLPGDGASLVDGDIAVAVVGLSQDPGRRRSTAAHELGHMVLGDAYSTDLRLGVDREDLVDAFAAELLLPVDSVRAVGDAVGRPALVELAARYRTSWSLAVRQAEQAGVATRQGAAKLRSSTPTRVEFQEALGWTPQPDLDGVRVPPSYATAVVKAWHRRLITSSRAVELMHGQITGEDLPEAPGA</sequence>
<name>W7IYB3_9PSEU</name>
<dbReference type="STRING" id="909613.UO65_3214"/>
<dbReference type="EMBL" id="AYXG01000109">
    <property type="protein sequence ID" value="EWC61476.1"/>
    <property type="molecule type" value="Genomic_DNA"/>
</dbReference>
<dbReference type="InterPro" id="IPR010359">
    <property type="entry name" value="IrrE_HExxH"/>
</dbReference>
<dbReference type="eggNOG" id="COG1396">
    <property type="taxonomic scope" value="Bacteria"/>
</dbReference>
<evidence type="ECO:0000313" key="3">
    <source>
        <dbReference type="EMBL" id="EWC61476.1"/>
    </source>
</evidence>
<dbReference type="Proteomes" id="UP000019277">
    <property type="component" value="Unassembled WGS sequence"/>
</dbReference>
<feature type="domain" description="HTH cro/C1-type" evidence="2">
    <location>
        <begin position="10"/>
        <end position="64"/>
    </location>
</feature>
<dbReference type="SUPFAM" id="SSF47413">
    <property type="entry name" value="lambda repressor-like DNA-binding domains"/>
    <property type="match status" value="1"/>
</dbReference>
<dbReference type="GO" id="GO:0003677">
    <property type="term" value="F:DNA binding"/>
    <property type="evidence" value="ECO:0007669"/>
    <property type="project" value="InterPro"/>
</dbReference>
<dbReference type="CDD" id="cd00093">
    <property type="entry name" value="HTH_XRE"/>
    <property type="match status" value="1"/>
</dbReference>
<proteinExistence type="inferred from homology"/>
<dbReference type="PANTHER" id="PTHR43236">
    <property type="entry name" value="ANTITOXIN HIGA1"/>
    <property type="match status" value="1"/>
</dbReference>
<evidence type="ECO:0000313" key="4">
    <source>
        <dbReference type="Proteomes" id="UP000019277"/>
    </source>
</evidence>
<dbReference type="RefSeq" id="WP_035283221.1">
    <property type="nucleotide sequence ID" value="NZ_AYXG01000109.1"/>
</dbReference>
<gene>
    <name evidence="3" type="ORF">UO65_3214</name>
</gene>
<dbReference type="PANTHER" id="PTHR43236:SF1">
    <property type="entry name" value="BLL7220 PROTEIN"/>
    <property type="match status" value="1"/>
</dbReference>
<dbReference type="InterPro" id="IPR001387">
    <property type="entry name" value="Cro/C1-type_HTH"/>
</dbReference>
<dbReference type="eggNOG" id="COG2856">
    <property type="taxonomic scope" value="Bacteria"/>
</dbReference>
<keyword evidence="4" id="KW-1185">Reference proteome</keyword>
<comment type="caution">
    <text evidence="3">The sequence shown here is derived from an EMBL/GenBank/DDBJ whole genome shotgun (WGS) entry which is preliminary data.</text>
</comment>
<accession>W7IYB3</accession>
<dbReference type="Pfam" id="PF13560">
    <property type="entry name" value="HTH_31"/>
    <property type="match status" value="1"/>
</dbReference>
<evidence type="ECO:0000256" key="1">
    <source>
        <dbReference type="ARBA" id="ARBA00007227"/>
    </source>
</evidence>
<dbReference type="OrthoDB" id="9794834at2"/>
<dbReference type="InterPro" id="IPR052345">
    <property type="entry name" value="Rad_response_metalloprotease"/>
</dbReference>
<protein>
    <submittedName>
        <fullName evidence="3">Transcriptional regulator</fullName>
    </submittedName>
</protein>
<dbReference type="SMART" id="SM00530">
    <property type="entry name" value="HTH_XRE"/>
    <property type="match status" value="1"/>
</dbReference>
<dbReference type="PROSITE" id="PS50943">
    <property type="entry name" value="HTH_CROC1"/>
    <property type="match status" value="1"/>
</dbReference>
<dbReference type="Pfam" id="PF06114">
    <property type="entry name" value="Peptidase_M78"/>
    <property type="match status" value="1"/>
</dbReference>